<reference evidence="1 2" key="1">
    <citation type="submission" date="2018-02" db="EMBL/GenBank/DDBJ databases">
        <title>The genomes of Aspergillus section Nigri reveals drivers in fungal speciation.</title>
        <authorList>
            <consortium name="DOE Joint Genome Institute"/>
            <person name="Vesth T.C."/>
            <person name="Nybo J."/>
            <person name="Theobald S."/>
            <person name="Brandl J."/>
            <person name="Frisvad J.C."/>
            <person name="Nielsen K.F."/>
            <person name="Lyhne E.K."/>
            <person name="Kogle M.E."/>
            <person name="Kuo A."/>
            <person name="Riley R."/>
            <person name="Clum A."/>
            <person name="Nolan M."/>
            <person name="Lipzen A."/>
            <person name="Salamov A."/>
            <person name="Henrissat B."/>
            <person name="Wiebenga A."/>
            <person name="De vries R.P."/>
            <person name="Grigoriev I.V."/>
            <person name="Mortensen U.H."/>
            <person name="Andersen M.R."/>
            <person name="Baker S.E."/>
        </authorList>
    </citation>
    <scope>NUCLEOTIDE SEQUENCE [LARGE SCALE GENOMIC DNA]</scope>
    <source>
        <strain evidence="1 2">CBS 313.89</strain>
    </source>
</reference>
<sequence>MIYERCMGIVVVFLHISSCPACGYRNKLILNNPGLRRLSEGSAKQGNLMNRDGSGLFRHGMGRLGGSCLYLTDVSTLTLLSPHP</sequence>
<name>A0A8G1RDT3_9EURO</name>
<accession>A0A8G1RDT3</accession>
<evidence type="ECO:0000313" key="1">
    <source>
        <dbReference type="EMBL" id="RAK71420.1"/>
    </source>
</evidence>
<dbReference type="VEuPathDB" id="FungiDB:BO72DRAFT_16016"/>
<evidence type="ECO:0000313" key="2">
    <source>
        <dbReference type="Proteomes" id="UP000249789"/>
    </source>
</evidence>
<protein>
    <submittedName>
        <fullName evidence="1">Uncharacterized protein</fullName>
    </submittedName>
</protein>
<organism evidence="1 2">
    <name type="scientific">Aspergillus fijiensis CBS 313.89</name>
    <dbReference type="NCBI Taxonomy" id="1448319"/>
    <lineage>
        <taxon>Eukaryota</taxon>
        <taxon>Fungi</taxon>
        <taxon>Dikarya</taxon>
        <taxon>Ascomycota</taxon>
        <taxon>Pezizomycotina</taxon>
        <taxon>Eurotiomycetes</taxon>
        <taxon>Eurotiomycetidae</taxon>
        <taxon>Eurotiales</taxon>
        <taxon>Aspergillaceae</taxon>
        <taxon>Aspergillus</taxon>
    </lineage>
</organism>
<proteinExistence type="predicted"/>
<dbReference type="AlphaFoldDB" id="A0A8G1RDT3"/>
<keyword evidence="2" id="KW-1185">Reference proteome</keyword>
<dbReference type="GeneID" id="63856638"/>
<dbReference type="RefSeq" id="XP_040795432.1">
    <property type="nucleotide sequence ID" value="XM_040939305.1"/>
</dbReference>
<gene>
    <name evidence="1" type="ORF">BO72DRAFT_16016</name>
</gene>
<dbReference type="EMBL" id="KZ824722">
    <property type="protein sequence ID" value="RAK71420.1"/>
    <property type="molecule type" value="Genomic_DNA"/>
</dbReference>
<dbReference type="Proteomes" id="UP000249789">
    <property type="component" value="Unassembled WGS sequence"/>
</dbReference>